<protein>
    <submittedName>
        <fullName evidence="1">Uncharacterized protein</fullName>
    </submittedName>
</protein>
<accession>A0A073AVE1</accession>
<name>A0A073AVE1_9PSEU</name>
<reference evidence="1 2" key="1">
    <citation type="submission" date="2014-06" db="EMBL/GenBank/DDBJ databases">
        <title>Saccharopolyspora rectivirgula DSM-43113 Genome sequencing.</title>
        <authorList>
            <person name="Barrera C."/>
            <person name="Millon L."/>
            <person name="Rognon B."/>
            <person name="Zaugg C."/>
            <person name="Monod M."/>
        </authorList>
    </citation>
    <scope>NUCLEOTIDE SEQUENCE [LARGE SCALE GENOMIC DNA]</scope>
    <source>
        <strain evidence="1 2">DSM 43113</strain>
    </source>
</reference>
<proteinExistence type="predicted"/>
<evidence type="ECO:0000313" key="1">
    <source>
        <dbReference type="EMBL" id="KEI43365.1"/>
    </source>
</evidence>
<gene>
    <name evidence="1" type="ORF">GU90_16565</name>
</gene>
<keyword evidence="2" id="KW-1185">Reference proteome</keyword>
<organism evidence="1 2">
    <name type="scientific">Saccharopolyspora rectivirgula</name>
    <dbReference type="NCBI Taxonomy" id="28042"/>
    <lineage>
        <taxon>Bacteria</taxon>
        <taxon>Bacillati</taxon>
        <taxon>Actinomycetota</taxon>
        <taxon>Actinomycetes</taxon>
        <taxon>Pseudonocardiales</taxon>
        <taxon>Pseudonocardiaceae</taxon>
        <taxon>Saccharopolyspora</taxon>
    </lineage>
</organism>
<dbReference type="Proteomes" id="UP000031419">
    <property type="component" value="Unassembled WGS sequence"/>
</dbReference>
<comment type="caution">
    <text evidence="1">The sequence shown here is derived from an EMBL/GenBank/DDBJ whole genome shotgun (WGS) entry which is preliminary data.</text>
</comment>
<dbReference type="RefSeq" id="WP_029722738.1">
    <property type="nucleotide sequence ID" value="NZ_JNVU01000039.1"/>
</dbReference>
<dbReference type="EMBL" id="JNVU01000039">
    <property type="protein sequence ID" value="KEI43365.1"/>
    <property type="molecule type" value="Genomic_DNA"/>
</dbReference>
<dbReference type="AlphaFoldDB" id="A0A073AVE1"/>
<evidence type="ECO:0000313" key="2">
    <source>
        <dbReference type="Proteomes" id="UP000031419"/>
    </source>
</evidence>
<sequence>MELADPDPGRPEIRQDVLRLTELVGLVVYADYDSAGIRLHDNDQVVVLKSTGDWFVVWRMCQYLRGAWEWATGKAESSSTHADAMDLPPVASCVANGLTPESRRVLGHIIARESSLSAWDEQKRIAPETVFDLWSQQVNAVATKLMASFRGRFSTELRPWQR</sequence>